<dbReference type="EC" id="1.-.-.-" evidence="2"/>
<feature type="domain" description="NADPH-dependent FMN reductase-like" evidence="1">
    <location>
        <begin position="4"/>
        <end position="126"/>
    </location>
</feature>
<reference evidence="3" key="1">
    <citation type="journal article" date="2019" name="Int. J. Syst. Evol. Microbiol.">
        <title>The Global Catalogue of Microorganisms (GCM) 10K type strain sequencing project: providing services to taxonomists for standard genome sequencing and annotation.</title>
        <authorList>
            <consortium name="The Broad Institute Genomics Platform"/>
            <consortium name="The Broad Institute Genome Sequencing Center for Infectious Disease"/>
            <person name="Wu L."/>
            <person name="Ma J."/>
        </authorList>
    </citation>
    <scope>NUCLEOTIDE SEQUENCE [LARGE SCALE GENOMIC DNA]</scope>
    <source>
        <strain evidence="3">KCTC 42255</strain>
    </source>
</reference>
<dbReference type="RefSeq" id="WP_379046626.1">
    <property type="nucleotide sequence ID" value="NZ_JBHULZ010000040.1"/>
</dbReference>
<dbReference type="InterPro" id="IPR005025">
    <property type="entry name" value="FMN_Rdtase-like_dom"/>
</dbReference>
<dbReference type="Proteomes" id="UP001597357">
    <property type="component" value="Unassembled WGS sequence"/>
</dbReference>
<dbReference type="Gene3D" id="3.40.50.360">
    <property type="match status" value="1"/>
</dbReference>
<proteinExistence type="predicted"/>
<dbReference type="Pfam" id="PF03358">
    <property type="entry name" value="FMN_red"/>
    <property type="match status" value="1"/>
</dbReference>
<gene>
    <name evidence="2" type="ORF">ACFSQ0_07925</name>
</gene>
<dbReference type="PANTHER" id="PTHR30543">
    <property type="entry name" value="CHROMATE REDUCTASE"/>
    <property type="match status" value="1"/>
</dbReference>
<dbReference type="EMBL" id="JBHULZ010000040">
    <property type="protein sequence ID" value="MFD2697916.1"/>
    <property type="molecule type" value="Genomic_DNA"/>
</dbReference>
<name>A0ABW5SDQ5_9FLAO</name>
<dbReference type="SUPFAM" id="SSF52218">
    <property type="entry name" value="Flavoproteins"/>
    <property type="match status" value="1"/>
</dbReference>
<dbReference type="InterPro" id="IPR029039">
    <property type="entry name" value="Flavoprotein-like_sf"/>
</dbReference>
<dbReference type="InterPro" id="IPR050712">
    <property type="entry name" value="NAD(P)H-dep_reductase"/>
</dbReference>
<sequence>MSEIIAFAGSNSTKSINHQWVSFLSQQLVEPVNVIRLTDYQIPMYGIDYEKEIGFPKEVQRLYNDIKSAKAIILSVNEHNGAVSSYFKNVMDWLSRYDRIFLEDKPILLTSTSPGKLAAGKAREYAEIAVERYGGKLIASFGLPSFEDNFDSEQQKLRDETLLLGVKDTLSQFQQAITF</sequence>
<accession>A0ABW5SDQ5</accession>
<protein>
    <submittedName>
        <fullName evidence="2">NADPH-dependent FMN reductase</fullName>
        <ecNumber evidence="2">1.-.-.-</ecNumber>
    </submittedName>
</protein>
<evidence type="ECO:0000313" key="2">
    <source>
        <dbReference type="EMBL" id="MFD2697916.1"/>
    </source>
</evidence>
<organism evidence="2 3">
    <name type="scientific">Mesonia sediminis</name>
    <dbReference type="NCBI Taxonomy" id="1703946"/>
    <lineage>
        <taxon>Bacteria</taxon>
        <taxon>Pseudomonadati</taxon>
        <taxon>Bacteroidota</taxon>
        <taxon>Flavobacteriia</taxon>
        <taxon>Flavobacteriales</taxon>
        <taxon>Flavobacteriaceae</taxon>
        <taxon>Mesonia</taxon>
    </lineage>
</organism>
<evidence type="ECO:0000313" key="3">
    <source>
        <dbReference type="Proteomes" id="UP001597357"/>
    </source>
</evidence>
<dbReference type="PANTHER" id="PTHR30543:SF21">
    <property type="entry name" value="NAD(P)H-DEPENDENT FMN REDUCTASE LOT6"/>
    <property type="match status" value="1"/>
</dbReference>
<dbReference type="GO" id="GO:0016491">
    <property type="term" value="F:oxidoreductase activity"/>
    <property type="evidence" value="ECO:0007669"/>
    <property type="project" value="UniProtKB-KW"/>
</dbReference>
<keyword evidence="2" id="KW-0560">Oxidoreductase</keyword>
<comment type="caution">
    <text evidence="2">The sequence shown here is derived from an EMBL/GenBank/DDBJ whole genome shotgun (WGS) entry which is preliminary data.</text>
</comment>
<keyword evidence="3" id="KW-1185">Reference proteome</keyword>
<evidence type="ECO:0000259" key="1">
    <source>
        <dbReference type="Pfam" id="PF03358"/>
    </source>
</evidence>